<dbReference type="AlphaFoldDB" id="A0A9W7LAH1"/>
<evidence type="ECO:0000313" key="5">
    <source>
        <dbReference type="EMBL" id="GMI43941.1"/>
    </source>
</evidence>
<sequence length="480" mass="52627">MTKSEASESSAGSKEVADLKRQAQELMERVLKKEGAGSSGKEERGRTDGGNPSKMLWEPPPQAPPPPFREPPTSDGNKSKSKSKSKNSNSKTRGYEGAEESEGKKKRRRVEDQEEGRTVRVLQVEGVTNQMLWDALGALGVESVVKLLSFAQGKESREVTVEFFDAEGAQLLMQRCKKAEGHNMLIDGKPHSVLGPALKSSCSASGPGAPGAGTVTPPPPFSSSSSSAYIFDVRSGFFYHHESKFFYDPKTDLYYSAVMEGYFKMGEDGKLEEVKGNDVEDEGSSVPMVGRKKVSIKLGGKLGKGKKKAKEKEGGKDKVKGGEGGGKGTEEIEEDRPKKKDMKNMMEWKKRTAELCDDDGGRTEGKAGGTGKGEGRTTGVTKGGMQCCLVCRRKFRTVGGLERHIEKSEMHKGMIEGFRDRDSERRVKRGLSGDEVGQVQRVVTSGEKILVKMGWKGEEGEMTKHVRKEWDRAEEKMNRL</sequence>
<reference evidence="6" key="1">
    <citation type="journal article" date="2023" name="Commun. Biol.">
        <title>Genome analysis of Parmales, the sister group of diatoms, reveals the evolutionary specialization of diatoms from phago-mixotrophs to photoautotrophs.</title>
        <authorList>
            <person name="Ban H."/>
            <person name="Sato S."/>
            <person name="Yoshikawa S."/>
            <person name="Yamada K."/>
            <person name="Nakamura Y."/>
            <person name="Ichinomiya M."/>
            <person name="Sato N."/>
            <person name="Blanc-Mathieu R."/>
            <person name="Endo H."/>
            <person name="Kuwata A."/>
            <person name="Ogata H."/>
        </authorList>
    </citation>
    <scope>NUCLEOTIDE SEQUENCE [LARGE SCALE GENOMIC DNA]</scope>
</reference>
<gene>
    <name evidence="5" type="ORF">TrCOL_g13387</name>
</gene>
<evidence type="ECO:0000259" key="4">
    <source>
        <dbReference type="Pfam" id="PF17780"/>
    </source>
</evidence>
<accession>A0A9W7LAH1</accession>
<evidence type="ECO:0000256" key="1">
    <source>
        <dbReference type="ARBA" id="ARBA00004123"/>
    </source>
</evidence>
<proteinExistence type="predicted"/>
<organism evidence="5 6">
    <name type="scientific">Triparma columacea</name>
    <dbReference type="NCBI Taxonomy" id="722753"/>
    <lineage>
        <taxon>Eukaryota</taxon>
        <taxon>Sar</taxon>
        <taxon>Stramenopiles</taxon>
        <taxon>Ochrophyta</taxon>
        <taxon>Bolidophyceae</taxon>
        <taxon>Parmales</taxon>
        <taxon>Triparmaceae</taxon>
        <taxon>Triparma</taxon>
    </lineage>
</organism>
<feature type="compositionally biased region" description="Basic and acidic residues" evidence="3">
    <location>
        <begin position="310"/>
        <end position="321"/>
    </location>
</feature>
<feature type="region of interest" description="Disordered" evidence="3">
    <location>
        <begin position="198"/>
        <end position="219"/>
    </location>
</feature>
<comment type="caution">
    <text evidence="5">The sequence shown here is derived from an EMBL/GenBank/DDBJ whole genome shotgun (WGS) entry which is preliminary data.</text>
</comment>
<protein>
    <recommendedName>
        <fullName evidence="4">OCRE domain-containing protein</fullName>
    </recommendedName>
</protein>
<name>A0A9W7LAH1_9STRA</name>
<dbReference type="PANTHER" id="PTHR13948">
    <property type="entry name" value="RNA-BINDING PROTEIN"/>
    <property type="match status" value="1"/>
</dbReference>
<feature type="compositionally biased region" description="Pro residues" evidence="3">
    <location>
        <begin position="58"/>
        <end position="70"/>
    </location>
</feature>
<evidence type="ECO:0000256" key="3">
    <source>
        <dbReference type="SAM" id="MobiDB-lite"/>
    </source>
</evidence>
<dbReference type="GO" id="GO:0005634">
    <property type="term" value="C:nucleus"/>
    <property type="evidence" value="ECO:0007669"/>
    <property type="project" value="UniProtKB-SubCell"/>
</dbReference>
<dbReference type="InterPro" id="IPR041591">
    <property type="entry name" value="OCRE"/>
</dbReference>
<evidence type="ECO:0000256" key="2">
    <source>
        <dbReference type="ARBA" id="ARBA00023242"/>
    </source>
</evidence>
<feature type="compositionally biased region" description="Basic and acidic residues" evidence="3">
    <location>
        <begin position="15"/>
        <end position="47"/>
    </location>
</feature>
<keyword evidence="6" id="KW-1185">Reference proteome</keyword>
<dbReference type="CDD" id="cd16074">
    <property type="entry name" value="OCRE"/>
    <property type="match status" value="1"/>
</dbReference>
<dbReference type="EMBL" id="BRYA01001464">
    <property type="protein sequence ID" value="GMI43941.1"/>
    <property type="molecule type" value="Genomic_DNA"/>
</dbReference>
<dbReference type="OrthoDB" id="439808at2759"/>
<feature type="compositionally biased region" description="Low complexity" evidence="3">
    <location>
        <begin position="1"/>
        <end position="14"/>
    </location>
</feature>
<feature type="region of interest" description="Disordered" evidence="3">
    <location>
        <begin position="356"/>
        <end position="377"/>
    </location>
</feature>
<dbReference type="GO" id="GO:0000398">
    <property type="term" value="P:mRNA splicing, via spliceosome"/>
    <property type="evidence" value="ECO:0007669"/>
    <property type="project" value="TreeGrafter"/>
</dbReference>
<dbReference type="Pfam" id="PF17780">
    <property type="entry name" value="OCRE"/>
    <property type="match status" value="1"/>
</dbReference>
<evidence type="ECO:0000313" key="6">
    <source>
        <dbReference type="Proteomes" id="UP001165065"/>
    </source>
</evidence>
<feature type="domain" description="OCRE" evidence="4">
    <location>
        <begin position="226"/>
        <end position="265"/>
    </location>
</feature>
<comment type="subcellular location">
    <subcellularLocation>
        <location evidence="1">Nucleus</location>
    </subcellularLocation>
</comment>
<dbReference type="Proteomes" id="UP001165065">
    <property type="component" value="Unassembled WGS sequence"/>
</dbReference>
<dbReference type="GO" id="GO:0003723">
    <property type="term" value="F:RNA binding"/>
    <property type="evidence" value="ECO:0007669"/>
    <property type="project" value="TreeGrafter"/>
</dbReference>
<feature type="region of interest" description="Disordered" evidence="3">
    <location>
        <begin position="1"/>
        <end position="116"/>
    </location>
</feature>
<feature type="region of interest" description="Disordered" evidence="3">
    <location>
        <begin position="300"/>
        <end position="341"/>
    </location>
</feature>
<keyword evidence="2" id="KW-0539">Nucleus</keyword>
<dbReference type="PANTHER" id="PTHR13948:SF3">
    <property type="entry name" value="FI21118P1"/>
    <property type="match status" value="1"/>
</dbReference>
<feature type="compositionally biased region" description="Basic and acidic residues" evidence="3">
    <location>
        <begin position="356"/>
        <end position="365"/>
    </location>
</feature>
<feature type="compositionally biased region" description="Low complexity" evidence="3">
    <location>
        <begin position="200"/>
        <end position="215"/>
    </location>
</feature>